<dbReference type="RefSeq" id="WP_170919595.1">
    <property type="nucleotide sequence ID" value="NZ_FWEU01000002.1"/>
</dbReference>
<reference evidence="2" key="1">
    <citation type="submission" date="2016-10" db="EMBL/GenBank/DDBJ databases">
        <authorList>
            <person name="Varghese N."/>
            <person name="Submissions S."/>
        </authorList>
    </citation>
    <scope>NUCLEOTIDE SEQUENCE [LARGE SCALE GENOMIC DNA]</scope>
    <source>
        <strain evidence="2">92MFCol6.1</strain>
    </source>
</reference>
<dbReference type="Proteomes" id="UP000191133">
    <property type="component" value="Unassembled WGS sequence"/>
</dbReference>
<sequence>MSRCLRLAWAAVALLAAVVVPLRIAEIHQAHSDRDGAKARWAISTSVRG</sequence>
<evidence type="ECO:0000313" key="1">
    <source>
        <dbReference type="EMBL" id="SLM23942.1"/>
    </source>
</evidence>
<name>A0A1W1GX72_9GAMM</name>
<accession>A0A1W1GX72</accession>
<dbReference type="AlphaFoldDB" id="A0A1W1GX72"/>
<dbReference type="EMBL" id="FWEU01000002">
    <property type="protein sequence ID" value="SLM23942.1"/>
    <property type="molecule type" value="Genomic_DNA"/>
</dbReference>
<evidence type="ECO:0000313" key="2">
    <source>
        <dbReference type="Proteomes" id="UP000191133"/>
    </source>
</evidence>
<organism evidence="1 2">
    <name type="scientific">Stenotrophomonas indicatrix</name>
    <dbReference type="NCBI Taxonomy" id="2045451"/>
    <lineage>
        <taxon>Bacteria</taxon>
        <taxon>Pseudomonadati</taxon>
        <taxon>Pseudomonadota</taxon>
        <taxon>Gammaproteobacteria</taxon>
        <taxon>Lysobacterales</taxon>
        <taxon>Lysobacteraceae</taxon>
        <taxon>Stenotrophomonas</taxon>
    </lineage>
</organism>
<protein>
    <submittedName>
        <fullName evidence="1">Uncharacterized protein</fullName>
    </submittedName>
</protein>
<gene>
    <name evidence="1" type="ORF">SAMN04488690_1649</name>
</gene>
<proteinExistence type="predicted"/>